<feature type="transmembrane region" description="Helical" evidence="1">
    <location>
        <begin position="132"/>
        <end position="151"/>
    </location>
</feature>
<feature type="transmembrane region" description="Helical" evidence="1">
    <location>
        <begin position="68"/>
        <end position="88"/>
    </location>
</feature>
<feature type="transmembrane region" description="Helical" evidence="1">
    <location>
        <begin position="100"/>
        <end position="120"/>
    </location>
</feature>
<keyword evidence="1" id="KW-0812">Transmembrane</keyword>
<proteinExistence type="predicted"/>
<name>A0A543Q3M7_ACITH</name>
<comment type="caution">
    <text evidence="2">The sequence shown here is derived from an EMBL/GenBank/DDBJ whole genome shotgun (WGS) entry which is preliminary data.</text>
</comment>
<reference evidence="2 3" key="1">
    <citation type="submission" date="2019-03" db="EMBL/GenBank/DDBJ databases">
        <title>New insights into Acidothiobacillus thiooxidans sulfur metabolism through coupled gene expression, solution geochemistry, microscopy and spectroscopy analyses.</title>
        <authorList>
            <person name="Camacho D."/>
            <person name="Frazao R."/>
            <person name="Fouillen A."/>
            <person name="Nanci A."/>
            <person name="Lang B.F."/>
            <person name="Apte S.C."/>
            <person name="Baron C."/>
            <person name="Warren L.A."/>
        </authorList>
    </citation>
    <scope>NUCLEOTIDE SEQUENCE [LARGE SCALE GENOMIC DNA]</scope>
    <source>
        <strain evidence="2 3">ATCC 19377</strain>
    </source>
</reference>
<dbReference type="EMBL" id="SZUV01000001">
    <property type="protein sequence ID" value="TQN50926.1"/>
    <property type="molecule type" value="Genomic_DNA"/>
</dbReference>
<evidence type="ECO:0000313" key="2">
    <source>
        <dbReference type="EMBL" id="TQN50926.1"/>
    </source>
</evidence>
<evidence type="ECO:0000256" key="1">
    <source>
        <dbReference type="SAM" id="Phobius"/>
    </source>
</evidence>
<accession>A0A543Q3M7</accession>
<dbReference type="RefSeq" id="WP_142086813.1">
    <property type="nucleotide sequence ID" value="NZ_SZUV01000001.1"/>
</dbReference>
<feature type="transmembrane region" description="Helical" evidence="1">
    <location>
        <begin position="45"/>
        <end position="62"/>
    </location>
</feature>
<gene>
    <name evidence="2" type="ORF">DLNHIDIE_00787</name>
</gene>
<sequence>MGLVANIKAQIHRVAEPQILWTPERLEKVTLVADWLTWRKSCASALLWLYFPITVIDIAFFSNTQLAYWFPGVMLLSMIILEPTLAGMTQKAHGMGYRNILMYPWVYGWAKPLMLIMVLWTIVPWSMGNGHHFAIGGAITGAAYLVLGWLARSRLLHGQKTTSMQTVLQKLNIQGV</sequence>
<organism evidence="2 3">
    <name type="scientific">Acidithiobacillus thiooxidans ATCC 19377</name>
    <dbReference type="NCBI Taxonomy" id="637390"/>
    <lineage>
        <taxon>Bacteria</taxon>
        <taxon>Pseudomonadati</taxon>
        <taxon>Pseudomonadota</taxon>
        <taxon>Acidithiobacillia</taxon>
        <taxon>Acidithiobacillales</taxon>
        <taxon>Acidithiobacillaceae</taxon>
        <taxon>Acidithiobacillus</taxon>
    </lineage>
</organism>
<evidence type="ECO:0000313" key="3">
    <source>
        <dbReference type="Proteomes" id="UP000315403"/>
    </source>
</evidence>
<dbReference type="AlphaFoldDB" id="A0A543Q3M7"/>
<keyword evidence="1" id="KW-1133">Transmembrane helix</keyword>
<keyword evidence="1" id="KW-0472">Membrane</keyword>
<protein>
    <submittedName>
        <fullName evidence="2">Uncharacterized protein</fullName>
    </submittedName>
</protein>
<dbReference type="Proteomes" id="UP000315403">
    <property type="component" value="Unassembled WGS sequence"/>
</dbReference>